<dbReference type="EMBL" id="LKAJ01000006">
    <property type="protein sequence ID" value="KRG21225.1"/>
    <property type="molecule type" value="Genomic_DNA"/>
</dbReference>
<evidence type="ECO:0000313" key="1">
    <source>
        <dbReference type="EMBL" id="KRG21225.1"/>
    </source>
</evidence>
<reference evidence="2" key="2">
    <citation type="journal article" date="2016" name="Genome Announc.">
        <title>Draft Genome Sequences of Two Novel Amoeba-Resistant Intranuclear Bacteria, 'Candidatus Berkiella cookevillensis' and 'Candidatus Berkiella aquae'.</title>
        <authorList>
            <person name="Mehari Y.T."/>
            <person name="Arivett B.A."/>
            <person name="Farone A.L."/>
            <person name="Gunderson J.H."/>
            <person name="Farone M.B."/>
        </authorList>
    </citation>
    <scope>NUCLEOTIDE SEQUENCE</scope>
    <source>
        <strain evidence="2">HT99</strain>
    </source>
</reference>
<sequence>MKRGPDHSEKVTQCNPSFAQVALGIPEIVATILHHYPRYGLRGQNNLVTVSKVWHEAIKQWHLQDEPTFERLIADCLKCPESVIHILRDNTLLPYLSEEQILRLISCHGEFAISLLENDVLPINHQSLLVLTKYHLQVAMYFFNDPQWFKRIKYNLYAFGCQHPEIAQYILDNNLTDGNDLIRREGLNKLAESSLVIARKLLNDSVTFGNLTEPTLKGPQFLYKHLELLIELGKTNESFAFLHSHNVEINTPEDFINHFEILCELGLSEKEVGVLGDYHPEIALKVLQNETIFARYIGINRLLMIMGWVLRHEVIAMHVLETNNISDTRLSDLCKIHRAVATHVSNTPHLYNRLCINNLINGALLLQNAELAIAILKSNTADEQLNIDALMRLASGNPSVAKYILTTKKLYTKLSEANVRTISNQYPHIVRKILNTSSLRDLVEHTYLSILESIGRAFVIKPFLVDVSEKAKCWDLQSNKPKEEMNVDAVAKFTLKK</sequence>
<dbReference type="AlphaFoldDB" id="A0A0Q9YMW5"/>
<name>A0A0Q9YMW5_9GAMM</name>
<organism evidence="1">
    <name type="scientific">Candidatus Berkiella aquae</name>
    <dbReference type="NCBI Taxonomy" id="295108"/>
    <lineage>
        <taxon>Bacteria</taxon>
        <taxon>Pseudomonadati</taxon>
        <taxon>Pseudomonadota</taxon>
        <taxon>Gammaproteobacteria</taxon>
        <taxon>Candidatus Berkiellales</taxon>
        <taxon>Candidatus Berkiellaceae</taxon>
        <taxon>Candidatus Berkiella</taxon>
    </lineage>
</organism>
<gene>
    <name evidence="2" type="ORF">HT99x_006665</name>
    <name evidence="1" type="ORF">HT99x_01781</name>
</gene>
<evidence type="ECO:0000313" key="3">
    <source>
        <dbReference type="Proteomes" id="UP000051497"/>
    </source>
</evidence>
<accession>A0A0Q9YMW5</accession>
<dbReference type="RefSeq" id="WP_075066400.1">
    <property type="nucleotide sequence ID" value="NZ_LKAJ02000001.1"/>
</dbReference>
<protein>
    <submittedName>
        <fullName evidence="1">Uncharacterized protein</fullName>
    </submittedName>
</protein>
<reference evidence="1" key="1">
    <citation type="submission" date="2015-09" db="EMBL/GenBank/DDBJ databases">
        <title>Draft Genome Sequences of Two Novel Amoeba-resistant Intranuclear Bacteria, Candidatus Berkiella cookevillensis and Candidatus Berkiella aquae.</title>
        <authorList>
            <person name="Mehari Y.T."/>
            <person name="Arivett B.A."/>
            <person name="Farone A.L."/>
            <person name="Gunderson J.H."/>
            <person name="Farone M.B."/>
        </authorList>
    </citation>
    <scope>NUCLEOTIDE SEQUENCE [LARGE SCALE GENOMIC DNA]</scope>
    <source>
        <strain evidence="1">HT99</strain>
    </source>
</reference>
<dbReference type="Proteomes" id="UP000051497">
    <property type="component" value="Unassembled WGS sequence"/>
</dbReference>
<proteinExistence type="predicted"/>
<dbReference type="EMBL" id="LKAJ02000001">
    <property type="protein sequence ID" value="MCS5711108.1"/>
    <property type="molecule type" value="Genomic_DNA"/>
</dbReference>
<comment type="caution">
    <text evidence="1">The sequence shown here is derived from an EMBL/GenBank/DDBJ whole genome shotgun (WGS) entry which is preliminary data.</text>
</comment>
<evidence type="ECO:0000313" key="2">
    <source>
        <dbReference type="EMBL" id="MCS5711108.1"/>
    </source>
</evidence>
<keyword evidence="3" id="KW-1185">Reference proteome</keyword>
<dbReference type="STRING" id="295108.HT99x_01781"/>
<reference evidence="2" key="3">
    <citation type="submission" date="2021-06" db="EMBL/GenBank/DDBJ databases">
        <title>Genomic Description and Analysis of Intracellular Bacteria, Candidatus Berkiella cookevillensis and Candidatus Berkiella aquae.</title>
        <authorList>
            <person name="Kidane D.T."/>
            <person name="Mehari Y.T."/>
            <person name="Rice F.C."/>
            <person name="Arivett B.A."/>
            <person name="Farone A.L."/>
            <person name="Berk S.G."/>
            <person name="Farone M.B."/>
        </authorList>
    </citation>
    <scope>NUCLEOTIDE SEQUENCE</scope>
    <source>
        <strain evidence="2">HT99</strain>
    </source>
</reference>